<reference evidence="1 2" key="1">
    <citation type="submission" date="2018-04" db="EMBL/GenBank/DDBJ databases">
        <title>Novel Campyloabacter and Helicobacter Species and Strains.</title>
        <authorList>
            <person name="Mannion A.J."/>
            <person name="Shen Z."/>
            <person name="Fox J.G."/>
        </authorList>
    </citation>
    <scope>NUCLEOTIDE SEQUENCE [LARGE SCALE GENOMIC DNA]</scope>
    <source>
        <strain evidence="1 2">MIT 04-9366</strain>
    </source>
</reference>
<proteinExistence type="predicted"/>
<dbReference type="EMBL" id="NXLV01000004">
    <property type="protein sequence ID" value="RDU71197.1"/>
    <property type="molecule type" value="Genomic_DNA"/>
</dbReference>
<name>A0A3D8J105_9HELI</name>
<organism evidence="1 2">
    <name type="scientific">Helicobacter brantae</name>
    <dbReference type="NCBI Taxonomy" id="375927"/>
    <lineage>
        <taxon>Bacteria</taxon>
        <taxon>Pseudomonadati</taxon>
        <taxon>Campylobacterota</taxon>
        <taxon>Epsilonproteobacteria</taxon>
        <taxon>Campylobacterales</taxon>
        <taxon>Helicobacteraceae</taxon>
        <taxon>Helicobacter</taxon>
    </lineage>
</organism>
<keyword evidence="2" id="KW-1185">Reference proteome</keyword>
<dbReference type="RefSeq" id="WP_115569343.1">
    <property type="nucleotide sequence ID" value="NZ_NXLV01000004.1"/>
</dbReference>
<evidence type="ECO:0000313" key="1">
    <source>
        <dbReference type="EMBL" id="RDU71197.1"/>
    </source>
</evidence>
<sequence length="87" mass="9015">MSQDISITEQAILDKVKEKAGKLKCPVCGGSEIGIAPGFSNVTLQNRIDGSLVSNGPMVPAIYTVCNKCGAMTPHAVGVLGLLNQSK</sequence>
<accession>A0A3D8J105</accession>
<evidence type="ECO:0000313" key="2">
    <source>
        <dbReference type="Proteomes" id="UP000257045"/>
    </source>
</evidence>
<protein>
    <submittedName>
        <fullName evidence="1">Uncharacterized protein</fullName>
    </submittedName>
</protein>
<dbReference type="AlphaFoldDB" id="A0A3D8J105"/>
<dbReference type="Proteomes" id="UP000257045">
    <property type="component" value="Unassembled WGS sequence"/>
</dbReference>
<dbReference type="OrthoDB" id="5324929at2"/>
<gene>
    <name evidence="1" type="ORF">CQA58_03535</name>
</gene>
<comment type="caution">
    <text evidence="1">The sequence shown here is derived from an EMBL/GenBank/DDBJ whole genome shotgun (WGS) entry which is preliminary data.</text>
</comment>